<evidence type="ECO:0000256" key="4">
    <source>
        <dbReference type="HAMAP-Rule" id="MF_03017"/>
    </source>
</evidence>
<feature type="binding site" evidence="4">
    <location>
        <position position="298"/>
    </location>
    <ligand>
        <name>pyridoxal 5'-phosphate</name>
        <dbReference type="ChEBI" id="CHEBI:597326"/>
    </ligand>
</feature>
<dbReference type="HAMAP" id="MF_01970">
    <property type="entry name" value="Kynureninase"/>
    <property type="match status" value="1"/>
</dbReference>
<dbReference type="InterPro" id="IPR015422">
    <property type="entry name" value="PyrdxlP-dep_Trfase_small"/>
</dbReference>
<dbReference type="SMR" id="A0A836GJI8"/>
<dbReference type="FunFam" id="3.40.640.10:FF:000031">
    <property type="entry name" value="Kynureninase"/>
    <property type="match status" value="1"/>
</dbReference>
<feature type="binding site" evidence="4">
    <location>
        <position position="123"/>
    </location>
    <ligand>
        <name>pyridoxal 5'-phosphate</name>
        <dbReference type="ChEBI" id="CHEBI:597326"/>
    </ligand>
</feature>
<dbReference type="PANTHER" id="PTHR14084:SF0">
    <property type="entry name" value="KYNURENINASE"/>
    <property type="match status" value="1"/>
</dbReference>
<sequence>MRNAATETLLSTVGATGLALTEDSFAEHMDDIDPLREHRNSYHIPTMRDGTQLAYLAGNSLGLQHVGVETSMAAFLKKWREQAVGGHFMQPMQWFEMDQMCVKDMAIIAGAKDTEVAIMNTLTVNLHLLLSAFYQAQGSKKRIMVDTHSFPSNGYGLLSQLEMRGLNPAEDLIKIPASSTKDWNDPSALISTEAFLSAIEKRGDETAVLFMSAVQYLTGQWLDIPAIVKAAHAKKILIGVDCTDAVGNVPLQLHDWDVDFACWCTHKYLSSGPGSIGGLFVHNKHTAGTVPLKGVSGWWGRDMESRFSPHPSFELAPGASPLQISTPSAACCVVLAPSLKLMASVGMVAIRQKSLLLTAYLELLVSELVPPGCIEIVTPADPSQRGAQLSLRILPNKLKSSHVASPGYECSAGGAGETDDAALLQSQLLDEGVMIDRCLPSLVCVAPAPLYNSFADVLRAVRAIASLF</sequence>
<evidence type="ECO:0000256" key="3">
    <source>
        <dbReference type="ARBA" id="ARBA00022898"/>
    </source>
</evidence>
<feature type="domain" description="Aminotransferase class V" evidence="6">
    <location>
        <begin position="197"/>
        <end position="367"/>
    </location>
</feature>
<evidence type="ECO:0000313" key="8">
    <source>
        <dbReference type="Proteomes" id="UP000674143"/>
    </source>
</evidence>
<accession>A0A836GJI8</accession>
<comment type="catalytic activity">
    <reaction evidence="5">
        <text>3-hydroxy-L-kynurenine + H2O = 3-hydroxyanthranilate + L-alanine + H(+)</text>
        <dbReference type="Rhea" id="RHEA:25143"/>
        <dbReference type="ChEBI" id="CHEBI:15377"/>
        <dbReference type="ChEBI" id="CHEBI:15378"/>
        <dbReference type="ChEBI" id="CHEBI:36559"/>
        <dbReference type="ChEBI" id="CHEBI:57972"/>
        <dbReference type="ChEBI" id="CHEBI:58125"/>
        <dbReference type="EC" id="3.7.1.3"/>
    </reaction>
</comment>
<dbReference type="Gene3D" id="3.40.640.10">
    <property type="entry name" value="Type I PLP-dependent aspartate aminotransferase-like (Major domain)"/>
    <property type="match status" value="1"/>
</dbReference>
<proteinExistence type="inferred from homology"/>
<dbReference type="SUPFAM" id="SSF53383">
    <property type="entry name" value="PLP-dependent transferases"/>
    <property type="match status" value="1"/>
</dbReference>
<dbReference type="AlphaFoldDB" id="A0A836GJI8"/>
<comment type="caution">
    <text evidence="4">Lacks conserved residue(s) required for the propagation of feature annotation.</text>
</comment>
<comment type="pathway">
    <text evidence="4 5">Amino-acid degradation; L-kynurenine degradation; L-alanine and anthranilate from L-kynurenine: step 1/1.</text>
</comment>
<comment type="caution">
    <text evidence="7">The sequence shown here is derived from an EMBL/GenBank/DDBJ whole genome shotgun (WGS) entry which is preliminary data.</text>
</comment>
<comment type="subcellular location">
    <subcellularLocation>
        <location evidence="4 5">Cytoplasm</location>
    </subcellularLocation>
</comment>
<dbReference type="GO" id="GO:0034354">
    <property type="term" value="P:'de novo' NAD+ biosynthetic process from L-tryptophan"/>
    <property type="evidence" value="ECO:0007669"/>
    <property type="project" value="UniProtKB-UniRule"/>
</dbReference>
<reference evidence="8" key="2">
    <citation type="journal article" date="2021" name="Sci. Data">
        <title>Chromosome-scale genome sequencing, assembly and annotation of six genomes from subfamily Leishmaniinae.</title>
        <authorList>
            <person name="Almutairi H."/>
            <person name="Urbaniak M.D."/>
            <person name="Bates M.D."/>
            <person name="Jariyapan N."/>
            <person name="Kwakye-Nuako G."/>
            <person name="Thomaz Soccol V."/>
            <person name="Al-Salem W.S."/>
            <person name="Dillon R.J."/>
            <person name="Bates P.A."/>
            <person name="Gatherer D."/>
        </authorList>
    </citation>
    <scope>NUCLEOTIDE SEQUENCE [LARGE SCALE GENOMIC DNA]</scope>
</reference>
<gene>
    <name evidence="4" type="primary">KYNU</name>
    <name evidence="7" type="ORF">LSCM4_05231</name>
</gene>
<keyword evidence="3 4" id="KW-0663">Pyridoxal phosphate</keyword>
<evidence type="ECO:0000256" key="2">
    <source>
        <dbReference type="ARBA" id="ARBA00022801"/>
    </source>
</evidence>
<feature type="binding site" evidence="4">
    <location>
        <position position="241"/>
    </location>
    <ligand>
        <name>pyridoxal 5'-phosphate</name>
        <dbReference type="ChEBI" id="CHEBI:597326"/>
    </ligand>
</feature>
<dbReference type="InterPro" id="IPR010111">
    <property type="entry name" value="Kynureninase"/>
</dbReference>
<keyword evidence="2 4" id="KW-0378">Hydrolase</keyword>
<dbReference type="GO" id="GO:0030429">
    <property type="term" value="F:kynureninase activity"/>
    <property type="evidence" value="ECO:0007669"/>
    <property type="project" value="UniProtKB-UniRule"/>
</dbReference>
<dbReference type="Pfam" id="PF00266">
    <property type="entry name" value="Aminotran_5"/>
    <property type="match status" value="1"/>
</dbReference>
<evidence type="ECO:0000313" key="7">
    <source>
        <dbReference type="EMBL" id="KAG5476251.1"/>
    </source>
</evidence>
<dbReference type="Gene3D" id="3.90.1150.10">
    <property type="entry name" value="Aspartate Aminotransferase, domain 1"/>
    <property type="match status" value="1"/>
</dbReference>
<keyword evidence="8" id="KW-1185">Reference proteome</keyword>
<comment type="subunit">
    <text evidence="4 5">Homodimer.</text>
</comment>
<dbReference type="Proteomes" id="UP000674143">
    <property type="component" value="Unassembled WGS sequence"/>
</dbReference>
<feature type="binding site" evidence="4">
    <location>
        <position position="326"/>
    </location>
    <ligand>
        <name>pyridoxal 5'-phosphate</name>
        <dbReference type="ChEBI" id="CHEBI:597326"/>
    </ligand>
</feature>
<organism evidence="7 8">
    <name type="scientific">Leishmania orientalis</name>
    <dbReference type="NCBI Taxonomy" id="2249476"/>
    <lineage>
        <taxon>Eukaryota</taxon>
        <taxon>Discoba</taxon>
        <taxon>Euglenozoa</taxon>
        <taxon>Kinetoplastea</taxon>
        <taxon>Metakinetoplastina</taxon>
        <taxon>Trypanosomatida</taxon>
        <taxon>Trypanosomatidae</taxon>
        <taxon>Leishmaniinae</taxon>
        <taxon>Leishmania</taxon>
    </lineage>
</organism>
<name>A0A836GJI8_9TRYP</name>
<keyword evidence="4 5" id="KW-0963">Cytoplasm</keyword>
<evidence type="ECO:0000259" key="6">
    <source>
        <dbReference type="Pfam" id="PF00266"/>
    </source>
</evidence>
<comment type="similarity">
    <text evidence="4 5">Belongs to the kynureninase family.</text>
</comment>
<comment type="catalytic activity">
    <reaction evidence="4 5">
        <text>L-kynurenine + H2O = anthranilate + L-alanine + H(+)</text>
        <dbReference type="Rhea" id="RHEA:16813"/>
        <dbReference type="ChEBI" id="CHEBI:15377"/>
        <dbReference type="ChEBI" id="CHEBI:15378"/>
        <dbReference type="ChEBI" id="CHEBI:16567"/>
        <dbReference type="ChEBI" id="CHEBI:57959"/>
        <dbReference type="ChEBI" id="CHEBI:57972"/>
        <dbReference type="EC" id="3.7.1.3"/>
    </reaction>
</comment>
<dbReference type="EMBL" id="JAFHLR010000026">
    <property type="protein sequence ID" value="KAG5476251.1"/>
    <property type="molecule type" value="Genomic_DNA"/>
</dbReference>
<dbReference type="UniPathway" id="UPA00253">
    <property type="reaction ID" value="UER00329"/>
</dbReference>
<dbReference type="PANTHER" id="PTHR14084">
    <property type="entry name" value="KYNURENINASE"/>
    <property type="match status" value="1"/>
</dbReference>
<dbReference type="EC" id="3.7.1.3" evidence="4 5"/>
<dbReference type="GO" id="GO:0030170">
    <property type="term" value="F:pyridoxal phosphate binding"/>
    <property type="evidence" value="ECO:0007669"/>
    <property type="project" value="UniProtKB-UniRule"/>
</dbReference>
<feature type="binding site" evidence="4">
    <location>
        <position position="212"/>
    </location>
    <ligand>
        <name>pyridoxal 5'-phosphate</name>
        <dbReference type="ChEBI" id="CHEBI:597326"/>
    </ligand>
</feature>
<reference evidence="8" key="1">
    <citation type="journal article" date="2021" name="Microbiol. Resour. Announc.">
        <title>LGAAP: Leishmaniinae Genome Assembly and Annotation Pipeline.</title>
        <authorList>
            <person name="Almutairi H."/>
            <person name="Urbaniak M.D."/>
            <person name="Bates M.D."/>
            <person name="Jariyapan N."/>
            <person name="Kwakye-Nuako G."/>
            <person name="Thomaz-Soccol V."/>
            <person name="Al-Salem W.S."/>
            <person name="Dillon R.J."/>
            <person name="Bates P.A."/>
            <person name="Gatherer D."/>
        </authorList>
    </citation>
    <scope>NUCLEOTIDE SEQUENCE [LARGE SCALE GENOMIC DNA]</scope>
</reference>
<keyword evidence="1 4" id="KW-0662">Pyridine nucleotide biosynthesis</keyword>
<protein>
    <recommendedName>
        <fullName evidence="4 5">Kynureninase</fullName>
        <ecNumber evidence="4 5">3.7.1.3</ecNumber>
    </recommendedName>
    <alternativeName>
        <fullName evidence="4">L-kynurenine hydrolase</fullName>
    </alternativeName>
</protein>
<dbReference type="NCBIfam" id="TIGR01814">
    <property type="entry name" value="kynureninase"/>
    <property type="match status" value="1"/>
</dbReference>
<dbReference type="UniPathway" id="UPA00334">
    <property type="reaction ID" value="UER00455"/>
</dbReference>
<comment type="cofactor">
    <cofactor evidence="4 5">
        <name>pyridoxal 5'-phosphate</name>
        <dbReference type="ChEBI" id="CHEBI:597326"/>
    </cofactor>
</comment>
<dbReference type="GO" id="GO:0043420">
    <property type="term" value="P:anthranilate metabolic process"/>
    <property type="evidence" value="ECO:0007669"/>
    <property type="project" value="UniProtKB-UniRule"/>
</dbReference>
<dbReference type="PIRSF" id="PIRSF038800">
    <property type="entry name" value="KYNU"/>
    <property type="match status" value="1"/>
</dbReference>
<dbReference type="InterPro" id="IPR015424">
    <property type="entry name" value="PyrdxlP-dep_Trfase"/>
</dbReference>
<comment type="function">
    <text evidence="4 5">Catalyzes the cleavage of L-kynurenine (L-Kyn) and L-3-hydroxykynurenine (L-3OHKyn) into anthranilic acid (AA) and 3-hydroxyanthranilic acid (3-OHAA), respectively.</text>
</comment>
<evidence type="ECO:0000256" key="1">
    <source>
        <dbReference type="ARBA" id="ARBA00022642"/>
    </source>
</evidence>
<comment type="pathway">
    <text evidence="4 5">Cofactor biosynthesis; NAD(+) biosynthesis; quinolinate from L-kynurenine: step 2/3.</text>
</comment>
<dbReference type="GO" id="GO:0005737">
    <property type="term" value="C:cytoplasm"/>
    <property type="evidence" value="ECO:0007669"/>
    <property type="project" value="UniProtKB-SubCell"/>
</dbReference>
<feature type="binding site" evidence="4">
    <location>
        <position position="122"/>
    </location>
    <ligand>
        <name>pyridoxal 5'-phosphate</name>
        <dbReference type="ChEBI" id="CHEBI:597326"/>
    </ligand>
</feature>
<dbReference type="InterPro" id="IPR015421">
    <property type="entry name" value="PyrdxlP-dep_Trfase_major"/>
</dbReference>
<dbReference type="GO" id="GO:0019805">
    <property type="term" value="P:quinolinate biosynthetic process"/>
    <property type="evidence" value="ECO:0007669"/>
    <property type="project" value="UniProtKB-UniRule"/>
</dbReference>
<dbReference type="GO" id="GO:0097053">
    <property type="term" value="P:L-kynurenine catabolic process"/>
    <property type="evidence" value="ECO:0007669"/>
    <property type="project" value="UniProtKB-UniRule"/>
</dbReference>
<feature type="modified residue" description="N6-(pyridoxal phosphate)lysine" evidence="4">
    <location>
        <position position="267"/>
    </location>
</feature>
<dbReference type="GO" id="GO:0019441">
    <property type="term" value="P:L-tryptophan catabolic process to kynurenine"/>
    <property type="evidence" value="ECO:0007669"/>
    <property type="project" value="TreeGrafter"/>
</dbReference>
<dbReference type="InterPro" id="IPR000192">
    <property type="entry name" value="Aminotrans_V_dom"/>
</dbReference>
<evidence type="ECO:0000256" key="5">
    <source>
        <dbReference type="PIRNR" id="PIRNR038800"/>
    </source>
</evidence>